<evidence type="ECO:0000313" key="1">
    <source>
        <dbReference type="EMBL" id="TRX92945.1"/>
    </source>
</evidence>
<dbReference type="STRING" id="2512241.A0A553HYB9"/>
<sequence>MRLASRALRDVQLKRLVPHPRVSLLLPCSQPYANGIARSVVRQCSGIRPFSTSSIRSSRADSDLIHPELSQPFKTPVENGVTSQQDTRSSLVLESKAFHRWSALLSDNARLAVETDFFRQGPAKEWGSRLLVDKFENHGDLALWCSLLDYQMRINGPAGVAHVWKGLWGRKTLYEVDSPLADMFWRVILEGALLSDDPSFLKDIWIYSEWMYDLHQVKWPRLYTTVIKHMLRTHQHREILKWHLRLTPNFYPGSDEFANIIKEFALDKELYQLDTLPALYKTSPARSLYNVLLPYLFDLGESTLARKWRRDFIRHGEVPLAPVPVRPFLRFLRGYYPSDKLIPEELAALKFTPEQVQNEIPDLTREFMNRVQGRTFGITVKNYNDRLGSKWFASSWVSLDGAISTISALGVEKIGPLSLQSIALRAGNSEDLLNRISQLREHGISVVDSNYYQIVLYLARQNDDELLYDLLRSDLHPDVFDDFNLQTRLINSVNGVSDWRTLRLLLVARLVAFERSAREAANSVLRVCFQQRNQDRVLNILEDMKTRNIPLNFEEASYIYESLIDDYNHNQRSLTAKPAAFYLSIFRQLKSMDVPVPLSHWKLIMLSMARRGRLKDLERLSVDLVDMFLNSPSLRPGFVPVHVWDLPEDMRVPLNGVENLLGVYIPQDIQRSHGQHPLRELFNTKVITEMIANAFIVHPGQGFHAKHSTQPGRSWSQGSQIAKMIRLLRLLHERGMWIRYRKVQFIVTNCLTHIYGPGPPIDTSQRLMRAGNTLILKDMKTLIDKAWGSELLLPLDQLAKVIRARKTDVTLDGRRLPEEPDEDRDEEAYND</sequence>
<evidence type="ECO:0000313" key="2">
    <source>
        <dbReference type="Proteomes" id="UP000319160"/>
    </source>
</evidence>
<reference evidence="2" key="1">
    <citation type="submission" date="2019-06" db="EMBL/GenBank/DDBJ databases">
        <title>Draft genome sequence of the griseofulvin-producing fungus Xylaria cubensis strain G536.</title>
        <authorList>
            <person name="Mead M.E."/>
            <person name="Raja H.A."/>
            <person name="Steenwyk J.L."/>
            <person name="Knowles S.L."/>
            <person name="Oberlies N.H."/>
            <person name="Rokas A."/>
        </authorList>
    </citation>
    <scope>NUCLEOTIDE SEQUENCE [LARGE SCALE GENOMIC DNA]</scope>
    <source>
        <strain evidence="2">G536</strain>
    </source>
</reference>
<name>A0A553HYB9_9PEZI</name>
<proteinExistence type="predicted"/>
<accession>A0A553HYB9</accession>
<organism evidence="1 2">
    <name type="scientific">Xylaria flabelliformis</name>
    <dbReference type="NCBI Taxonomy" id="2512241"/>
    <lineage>
        <taxon>Eukaryota</taxon>
        <taxon>Fungi</taxon>
        <taxon>Dikarya</taxon>
        <taxon>Ascomycota</taxon>
        <taxon>Pezizomycotina</taxon>
        <taxon>Sordariomycetes</taxon>
        <taxon>Xylariomycetidae</taxon>
        <taxon>Xylariales</taxon>
        <taxon>Xylariaceae</taxon>
        <taxon>Xylaria</taxon>
    </lineage>
</organism>
<protein>
    <recommendedName>
        <fullName evidence="3">Pentatricopeptide repeat domain-containing protein</fullName>
    </recommendedName>
</protein>
<evidence type="ECO:0008006" key="3">
    <source>
        <dbReference type="Google" id="ProtNLM"/>
    </source>
</evidence>
<dbReference type="Proteomes" id="UP000319160">
    <property type="component" value="Unassembled WGS sequence"/>
</dbReference>
<keyword evidence="2" id="KW-1185">Reference proteome</keyword>
<gene>
    <name evidence="1" type="ORF">FHL15_006083</name>
</gene>
<comment type="caution">
    <text evidence="1">The sequence shown here is derived from an EMBL/GenBank/DDBJ whole genome shotgun (WGS) entry which is preliminary data.</text>
</comment>
<dbReference type="EMBL" id="VFLP01000032">
    <property type="protein sequence ID" value="TRX92945.1"/>
    <property type="molecule type" value="Genomic_DNA"/>
</dbReference>
<dbReference type="AlphaFoldDB" id="A0A553HYB9"/>
<dbReference type="OrthoDB" id="5366531at2759"/>